<dbReference type="InterPro" id="IPR039663">
    <property type="entry name" value="AIP/AIPL1/TTC9"/>
</dbReference>
<evidence type="ECO:0000256" key="2">
    <source>
        <dbReference type="ARBA" id="ARBA00022803"/>
    </source>
</evidence>
<comment type="caution">
    <text evidence="5">The sequence shown here is derived from an EMBL/GenBank/DDBJ whole genome shotgun (WGS) entry which is preliminary data.</text>
</comment>
<dbReference type="PANTHER" id="PTHR11242:SF0">
    <property type="entry name" value="TPR_REGION DOMAIN-CONTAINING PROTEIN"/>
    <property type="match status" value="1"/>
</dbReference>
<feature type="compositionally biased region" description="Basic and acidic residues" evidence="3">
    <location>
        <begin position="317"/>
        <end position="337"/>
    </location>
</feature>
<feature type="compositionally biased region" description="Basic residues" evidence="3">
    <location>
        <begin position="282"/>
        <end position="293"/>
    </location>
</feature>
<feature type="domain" description="Glycosyl transferase family 25" evidence="4">
    <location>
        <begin position="354"/>
        <end position="543"/>
    </location>
</feature>
<accession>A0AA36HXJ7</accession>
<dbReference type="PANTHER" id="PTHR11242">
    <property type="entry name" value="ARYL HYDROCARBON RECEPTOR INTERACTING PROTEIN RELATED"/>
    <property type="match status" value="1"/>
</dbReference>
<sequence>MADWASLIAEEVQQFDGEGHAEGAGDAQAKPLDEPRGETPQAPAKTSAASPVVGSVQAPRTGRTNLQAPKNPFLGIRHFPAGGYEFRPQHGTKFPKIERLEGENDLQAAYRAAAALRQSGLGAFDNSSVVAAQEALDAWGQGILALHRLRNLRAHAESDVGPSEDAVNELDLVLRLNVAQALLQLRCFEEANLHCEAALEIDPGNPKALWRKAKAVWALRCPGEARSVLEEFLAQEPKNPAAVAMLREIEVEELKKKAKRVGPAFKPKTQLLGHVYCSKVRKTQKVRRQRRRGSTPSSPEAAGGSGYPSPAAHRGIKRDFDGKPCGEHDFPVTREPKPIVADPKSSTDLRDVKAVVINLDRRPDRLAECGKRLDVHSMEYERMRASDGRLDSIGADEVTHRWHTGRNVVYQKIRSRRKGWDDLHTYVVRELDMSAGERGCAMSHIRAWRYCESAERPMLVMEDDAVPTKEFREVLSQALTSLPRDADVLYLGYSQAAEWRRHVSKNVAEAEYVWTTVAYLVWPEGARKLLSKLPVNQPVDNFMATLCADGDIKAYVTLPKIVHQADGWNVKSDVGHSDEAPAPGVATSDVFHTDDKYWGDGPANPHFACTFSFGSDIVKSDDRYWE</sequence>
<dbReference type="SUPFAM" id="SSF48452">
    <property type="entry name" value="TPR-like"/>
    <property type="match status" value="1"/>
</dbReference>
<evidence type="ECO:0000259" key="4">
    <source>
        <dbReference type="Pfam" id="PF01755"/>
    </source>
</evidence>
<name>A0AA36HXJ7_9DINO</name>
<evidence type="ECO:0000313" key="6">
    <source>
        <dbReference type="Proteomes" id="UP001178507"/>
    </source>
</evidence>
<keyword evidence="2" id="KW-0802">TPR repeat</keyword>
<dbReference type="InterPro" id="IPR002654">
    <property type="entry name" value="Glyco_trans_25"/>
</dbReference>
<dbReference type="EMBL" id="CAUJNA010000447">
    <property type="protein sequence ID" value="CAJ1377213.1"/>
    <property type="molecule type" value="Genomic_DNA"/>
</dbReference>
<reference evidence="5" key="1">
    <citation type="submission" date="2023-08" db="EMBL/GenBank/DDBJ databases">
        <authorList>
            <person name="Chen Y."/>
            <person name="Shah S."/>
            <person name="Dougan E. K."/>
            <person name="Thang M."/>
            <person name="Chan C."/>
        </authorList>
    </citation>
    <scope>NUCLEOTIDE SEQUENCE</scope>
</reference>
<dbReference type="InterPro" id="IPR011990">
    <property type="entry name" value="TPR-like_helical_dom_sf"/>
</dbReference>
<organism evidence="5 6">
    <name type="scientific">Effrenium voratum</name>
    <dbReference type="NCBI Taxonomy" id="2562239"/>
    <lineage>
        <taxon>Eukaryota</taxon>
        <taxon>Sar</taxon>
        <taxon>Alveolata</taxon>
        <taxon>Dinophyceae</taxon>
        <taxon>Suessiales</taxon>
        <taxon>Symbiodiniaceae</taxon>
        <taxon>Effrenium</taxon>
    </lineage>
</organism>
<proteinExistence type="predicted"/>
<dbReference type="Proteomes" id="UP001178507">
    <property type="component" value="Unassembled WGS sequence"/>
</dbReference>
<keyword evidence="6" id="KW-1185">Reference proteome</keyword>
<dbReference type="AlphaFoldDB" id="A0AA36HXJ7"/>
<feature type="compositionally biased region" description="Low complexity" evidence="3">
    <location>
        <begin position="294"/>
        <end position="312"/>
    </location>
</feature>
<keyword evidence="1" id="KW-0677">Repeat</keyword>
<evidence type="ECO:0000256" key="1">
    <source>
        <dbReference type="ARBA" id="ARBA00022737"/>
    </source>
</evidence>
<feature type="region of interest" description="Disordered" evidence="3">
    <location>
        <begin position="282"/>
        <end position="346"/>
    </location>
</feature>
<dbReference type="Gene3D" id="1.25.40.10">
    <property type="entry name" value="Tetratricopeptide repeat domain"/>
    <property type="match status" value="1"/>
</dbReference>
<dbReference type="CDD" id="cd06532">
    <property type="entry name" value="Glyco_transf_25"/>
    <property type="match status" value="1"/>
</dbReference>
<evidence type="ECO:0000313" key="5">
    <source>
        <dbReference type="EMBL" id="CAJ1377213.1"/>
    </source>
</evidence>
<gene>
    <name evidence="5" type="ORF">EVOR1521_LOCUS6069</name>
</gene>
<protein>
    <recommendedName>
        <fullName evidence="4">Glycosyl transferase family 25 domain-containing protein</fullName>
    </recommendedName>
</protein>
<evidence type="ECO:0000256" key="3">
    <source>
        <dbReference type="SAM" id="MobiDB-lite"/>
    </source>
</evidence>
<dbReference type="Pfam" id="PF01755">
    <property type="entry name" value="Glyco_transf_25"/>
    <property type="match status" value="1"/>
</dbReference>
<feature type="region of interest" description="Disordered" evidence="3">
    <location>
        <begin position="13"/>
        <end position="72"/>
    </location>
</feature>
<dbReference type="Pfam" id="PF14559">
    <property type="entry name" value="TPR_19"/>
    <property type="match status" value="1"/>
</dbReference>